<dbReference type="InterPro" id="IPR000323">
    <property type="entry name" value="Cu2_ascorb_mOase_N"/>
</dbReference>
<evidence type="ECO:0000259" key="6">
    <source>
        <dbReference type="PROSITE" id="PS50836"/>
    </source>
</evidence>
<evidence type="ECO:0000256" key="5">
    <source>
        <dbReference type="SAM" id="SignalP"/>
    </source>
</evidence>
<dbReference type="Pfam" id="PF03712">
    <property type="entry name" value="Cu2_monoox_C"/>
    <property type="match status" value="1"/>
</dbReference>
<dbReference type="GO" id="GO:0005507">
    <property type="term" value="F:copper ion binding"/>
    <property type="evidence" value="ECO:0007669"/>
    <property type="project" value="InterPro"/>
</dbReference>
<dbReference type="InterPro" id="IPR014784">
    <property type="entry name" value="Cu2_ascorb_mOase-like_C"/>
</dbReference>
<reference evidence="7" key="1">
    <citation type="submission" date="2020-05" db="EMBL/GenBank/DDBJ databases">
        <title>Phylogenomic resolution of chytrid fungi.</title>
        <authorList>
            <person name="Stajich J.E."/>
            <person name="Amses K."/>
            <person name="Simmons R."/>
            <person name="Seto K."/>
            <person name="Myers J."/>
            <person name="Bonds A."/>
            <person name="Quandt C.A."/>
            <person name="Barry K."/>
            <person name="Liu P."/>
            <person name="Grigoriev I."/>
            <person name="Longcore J.E."/>
            <person name="James T.Y."/>
        </authorList>
    </citation>
    <scope>NUCLEOTIDE SEQUENCE</scope>
    <source>
        <strain evidence="7">JEL0318</strain>
    </source>
</reference>
<evidence type="ECO:0000256" key="2">
    <source>
        <dbReference type="ARBA" id="ARBA00023157"/>
    </source>
</evidence>
<comment type="similarity">
    <text evidence="1">Belongs to the copper type II ascorbate-dependent monooxygenase family.</text>
</comment>
<keyword evidence="4" id="KW-0472">Membrane</keyword>
<gene>
    <name evidence="7" type="ORF">HK097_007452</name>
</gene>
<dbReference type="InterPro" id="IPR005018">
    <property type="entry name" value="DOMON_domain"/>
</dbReference>
<evidence type="ECO:0000256" key="1">
    <source>
        <dbReference type="ARBA" id="ARBA00010676"/>
    </source>
</evidence>
<dbReference type="InterPro" id="IPR045266">
    <property type="entry name" value="DOH_DOMON"/>
</dbReference>
<dbReference type="Pfam" id="PF03351">
    <property type="entry name" value="DOMON"/>
    <property type="match status" value="1"/>
</dbReference>
<organism evidence="7 8">
    <name type="scientific">Rhizophlyctis rosea</name>
    <dbReference type="NCBI Taxonomy" id="64517"/>
    <lineage>
        <taxon>Eukaryota</taxon>
        <taxon>Fungi</taxon>
        <taxon>Fungi incertae sedis</taxon>
        <taxon>Chytridiomycota</taxon>
        <taxon>Chytridiomycota incertae sedis</taxon>
        <taxon>Chytridiomycetes</taxon>
        <taxon>Rhizophlyctidales</taxon>
        <taxon>Rhizophlyctidaceae</taxon>
        <taxon>Rhizophlyctis</taxon>
    </lineage>
</organism>
<feature type="signal peptide" evidence="5">
    <location>
        <begin position="1"/>
        <end position="20"/>
    </location>
</feature>
<keyword evidence="4" id="KW-0812">Transmembrane</keyword>
<dbReference type="Gene3D" id="2.60.40.1210">
    <property type="entry name" value="Cellobiose dehydrogenase, cytochrome domain"/>
    <property type="match status" value="1"/>
</dbReference>
<name>A0AAD5SDU6_9FUNG</name>
<dbReference type="InterPro" id="IPR000945">
    <property type="entry name" value="DBH-like"/>
</dbReference>
<dbReference type="Proteomes" id="UP001212841">
    <property type="component" value="Unassembled WGS sequence"/>
</dbReference>
<evidence type="ECO:0000313" key="7">
    <source>
        <dbReference type="EMBL" id="KAJ3051516.1"/>
    </source>
</evidence>
<dbReference type="SUPFAM" id="SSF49742">
    <property type="entry name" value="PHM/PNGase F"/>
    <property type="match status" value="2"/>
</dbReference>
<protein>
    <recommendedName>
        <fullName evidence="6">DOMON domain-containing protein</fullName>
    </recommendedName>
</protein>
<proteinExistence type="inferred from homology"/>
<dbReference type="PANTHER" id="PTHR10157:SF23">
    <property type="entry name" value="MOXD1 HOMOLOG 1"/>
    <property type="match status" value="1"/>
</dbReference>
<dbReference type="InterPro" id="IPR008977">
    <property type="entry name" value="PHM/PNGase_F_dom_sf"/>
</dbReference>
<dbReference type="PROSITE" id="PS50836">
    <property type="entry name" value="DOMON"/>
    <property type="match status" value="1"/>
</dbReference>
<dbReference type="Gene3D" id="2.60.120.310">
    <property type="entry name" value="Copper type II, ascorbate-dependent monooxygenase, N-terminal domain"/>
    <property type="match status" value="1"/>
</dbReference>
<dbReference type="SMART" id="SM00664">
    <property type="entry name" value="DoH"/>
    <property type="match status" value="1"/>
</dbReference>
<dbReference type="GO" id="GO:0004500">
    <property type="term" value="F:dopamine beta-monooxygenase activity"/>
    <property type="evidence" value="ECO:0007669"/>
    <property type="project" value="InterPro"/>
</dbReference>
<dbReference type="Pfam" id="PF01082">
    <property type="entry name" value="Cu2_monooxygen"/>
    <property type="match status" value="1"/>
</dbReference>
<keyword evidence="2" id="KW-1015">Disulfide bond</keyword>
<dbReference type="SUPFAM" id="SSF49344">
    <property type="entry name" value="CBD9-like"/>
    <property type="match status" value="1"/>
</dbReference>
<evidence type="ECO:0000256" key="3">
    <source>
        <dbReference type="ARBA" id="ARBA00023180"/>
    </source>
</evidence>
<dbReference type="AlphaFoldDB" id="A0AAD5SDU6"/>
<dbReference type="CDD" id="cd09631">
    <property type="entry name" value="DOMON_DOH"/>
    <property type="match status" value="1"/>
</dbReference>
<dbReference type="Gene3D" id="2.60.120.230">
    <property type="match status" value="1"/>
</dbReference>
<evidence type="ECO:0000256" key="4">
    <source>
        <dbReference type="SAM" id="Phobius"/>
    </source>
</evidence>
<accession>A0AAD5SDU6</accession>
<feature type="domain" description="DOMON" evidence="6">
    <location>
        <begin position="40"/>
        <end position="158"/>
    </location>
</feature>
<dbReference type="EMBL" id="JADGJD010000386">
    <property type="protein sequence ID" value="KAJ3051516.1"/>
    <property type="molecule type" value="Genomic_DNA"/>
</dbReference>
<feature type="transmembrane region" description="Helical" evidence="4">
    <location>
        <begin position="561"/>
        <end position="584"/>
    </location>
</feature>
<keyword evidence="5" id="KW-0732">Signal</keyword>
<comment type="caution">
    <text evidence="7">The sequence shown here is derived from an EMBL/GenBank/DDBJ whole genome shotgun (WGS) entry which is preliminary data.</text>
</comment>
<sequence length="585" mass="63471">MRCQSILALGVALFTSSALGAECWSKLSKDAFPNCKLIEQRYALHWNTKDGKITFGATVDVDNAWFALGISENGGMKGADITVISAGSDGKLQVQDYYSTDFAPPQLDDSQDVTIDASQSSRGSGSTTAVWIRPLDTCDDDDIKIYNNIEQKVIWAIGTSDKFSRHAPTNRGTTNIALIPDPNAKAKPTDPADLGMFEVSMPNYTIPANKTTSYTCTHAQLKLPKENTKYHITKYQGIAKSKLVHHMIIYACVTPPPQLGDIYDCESMEAMCSDFTMVWAPGLDTIELPAEAGFAAGSVPGGFQYFSLQVHYDNQAKQEGVVDTSGFKIWYTEQLRENDMGVLFTGVTGFTIPPNNPSYHVAGGECPGSCTRKFGKPITLWRNAFHMHTLGKNITTRHIKNGVELEPIGVLSHYDFNFQSISDLPQGPRTLSPGDSLLTTCTFDSTTRNVSTPYGESTSQEMCFNIIQYYPRVDVSWCTAIAGAGVSTCNNQIEQAKYEQEFQAGLAANGTGNLTDAEFGKRYIEGAVKAGLMVMSDVGPFVEFKKECKQTSPSGTKAESGALAVLPSFVSLAAVVVSLALAAMV</sequence>
<dbReference type="InterPro" id="IPR024548">
    <property type="entry name" value="Cu2_monoox_C"/>
</dbReference>
<keyword evidence="4" id="KW-1133">Transmembrane helix</keyword>
<dbReference type="InterPro" id="IPR036939">
    <property type="entry name" value="Cu2_ascorb_mOase_N_sf"/>
</dbReference>
<dbReference type="PANTHER" id="PTHR10157">
    <property type="entry name" value="DOPAMINE BETA HYDROXYLASE RELATED"/>
    <property type="match status" value="1"/>
</dbReference>
<keyword evidence="3" id="KW-0325">Glycoprotein</keyword>
<feature type="chain" id="PRO_5042279051" description="DOMON domain-containing protein" evidence="5">
    <location>
        <begin position="21"/>
        <end position="585"/>
    </location>
</feature>
<keyword evidence="8" id="KW-1185">Reference proteome</keyword>
<evidence type="ECO:0000313" key="8">
    <source>
        <dbReference type="Proteomes" id="UP001212841"/>
    </source>
</evidence>